<dbReference type="EMBL" id="CP132191">
    <property type="protein sequence ID" value="WLP85413.1"/>
    <property type="molecule type" value="Genomic_DNA"/>
</dbReference>
<evidence type="ECO:0000313" key="2">
    <source>
        <dbReference type="Proteomes" id="UP001237011"/>
    </source>
</evidence>
<gene>
    <name evidence="1" type="ORF">Q8852_03770</name>
</gene>
<proteinExistence type="predicted"/>
<sequence>MPLKLRNSGEEINRNNIILSITKKRSTPPQFPYLWKDIKKA</sequence>
<dbReference type="Proteomes" id="UP001237011">
    <property type="component" value="Chromosome"/>
</dbReference>
<accession>A0ABY9HCK5</accession>
<evidence type="ECO:0000313" key="1">
    <source>
        <dbReference type="EMBL" id="WLP85413.1"/>
    </source>
</evidence>
<reference evidence="1" key="1">
    <citation type="submission" date="2023-08" db="EMBL/GenBank/DDBJ databases">
        <title>Complete genome sequence of Mycoplasma seminis 2200.</title>
        <authorList>
            <person name="Spergser J."/>
        </authorList>
    </citation>
    <scope>NUCLEOTIDE SEQUENCE [LARGE SCALE GENOMIC DNA]</scope>
    <source>
        <strain evidence="1">2200</strain>
    </source>
</reference>
<name>A0ABY9HCK5_9MOLU</name>
<dbReference type="RefSeq" id="WP_305937849.1">
    <property type="nucleotide sequence ID" value="NZ_CP132191.1"/>
</dbReference>
<organism evidence="1 2">
    <name type="scientific">Mycoplasma seminis</name>
    <dbReference type="NCBI Taxonomy" id="512749"/>
    <lineage>
        <taxon>Bacteria</taxon>
        <taxon>Bacillati</taxon>
        <taxon>Mycoplasmatota</taxon>
        <taxon>Mollicutes</taxon>
        <taxon>Mycoplasmataceae</taxon>
        <taxon>Mycoplasma</taxon>
    </lineage>
</organism>
<keyword evidence="2" id="KW-1185">Reference proteome</keyword>
<protein>
    <submittedName>
        <fullName evidence="1">Uncharacterized protein</fullName>
    </submittedName>
</protein>